<sequence>MEAFLGRLFILEGVIFAVLGILFFFNPLDSIITLSNLVAILLIFVGIISTVKKPRKIFASVIDIMFGLTLLYMQTYSSNILITLYGAWSLIRGIYLLFLSVNTVGEFTKYNLMYSAITIALGAIILSNPVLDFLSMPYVIGVYFIVTSVSELYIGMNVYGRIYLDKQA</sequence>
<reference evidence="1" key="1">
    <citation type="journal article" date="2025" name="Int. J. Syst. Evol. Microbiol.">
        <title>Inconstantimicrobium mannanitabidum sp. nov., a novel member of the family Clostridiaceae isolated from anoxic soil under the treatment of reductive soil disinfestation.</title>
        <authorList>
            <person name="Ueki A."/>
            <person name="Tonouchi A."/>
            <person name="Honma S."/>
            <person name="Kaku N."/>
            <person name="Ueki K."/>
        </authorList>
    </citation>
    <scope>NUCLEOTIDE SEQUENCE</scope>
    <source>
        <strain evidence="1">TW13</strain>
    </source>
</reference>
<keyword evidence="2" id="KW-1185">Reference proteome</keyword>
<accession>A0ACB5RAU6</accession>
<gene>
    <name evidence="1" type="ORF">rsdtw13_14780</name>
</gene>
<comment type="caution">
    <text evidence="1">The sequence shown here is derived from an EMBL/GenBank/DDBJ whole genome shotgun (WGS) entry which is preliminary data.</text>
</comment>
<proteinExistence type="predicted"/>
<dbReference type="Proteomes" id="UP001058074">
    <property type="component" value="Unassembled WGS sequence"/>
</dbReference>
<name>A0ACB5RAU6_9CLOT</name>
<evidence type="ECO:0000313" key="1">
    <source>
        <dbReference type="EMBL" id="GKX66220.1"/>
    </source>
</evidence>
<organism evidence="1 2">
    <name type="scientific">Inconstantimicrobium mannanitabidum</name>
    <dbReference type="NCBI Taxonomy" id="1604901"/>
    <lineage>
        <taxon>Bacteria</taxon>
        <taxon>Bacillati</taxon>
        <taxon>Bacillota</taxon>
        <taxon>Clostridia</taxon>
        <taxon>Eubacteriales</taxon>
        <taxon>Clostridiaceae</taxon>
        <taxon>Inconstantimicrobium</taxon>
    </lineage>
</organism>
<evidence type="ECO:0000313" key="2">
    <source>
        <dbReference type="Proteomes" id="UP001058074"/>
    </source>
</evidence>
<dbReference type="EMBL" id="BROD01000001">
    <property type="protein sequence ID" value="GKX66220.1"/>
    <property type="molecule type" value="Genomic_DNA"/>
</dbReference>
<protein>
    <submittedName>
        <fullName evidence="1">Uncharacterized protein</fullName>
    </submittedName>
</protein>